<reference evidence="8 9" key="1">
    <citation type="journal article" date="2011" name="PLoS Pathog.">
        <title>Endophytic Life Strategies Decoded by Genome and Transcriptome Analyses of the Mutualistic Root Symbiont Piriformospora indica.</title>
        <authorList>
            <person name="Zuccaro A."/>
            <person name="Lahrmann U."/>
            <person name="Guldener U."/>
            <person name="Langen G."/>
            <person name="Pfiffi S."/>
            <person name="Biedenkopf D."/>
            <person name="Wong P."/>
            <person name="Samans B."/>
            <person name="Grimm C."/>
            <person name="Basiewicz M."/>
            <person name="Murat C."/>
            <person name="Martin F."/>
            <person name="Kogel K.H."/>
        </authorList>
    </citation>
    <scope>NUCLEOTIDE SEQUENCE [LARGE SCALE GENOMIC DNA]</scope>
    <source>
        <strain evidence="8 9">DSM 11827</strain>
    </source>
</reference>
<name>G4TFK4_SERID</name>
<dbReference type="AlphaFoldDB" id="G4TFK4"/>
<dbReference type="InterPro" id="IPR002099">
    <property type="entry name" value="MutL/Mlh/PMS"/>
</dbReference>
<accession>G4TFK4</accession>
<dbReference type="GO" id="GO:0032389">
    <property type="term" value="C:MutLalpha complex"/>
    <property type="evidence" value="ECO:0007669"/>
    <property type="project" value="TreeGrafter"/>
</dbReference>
<dbReference type="PANTHER" id="PTHR10073">
    <property type="entry name" value="DNA MISMATCH REPAIR PROTEIN MLH, PMS, MUTL"/>
    <property type="match status" value="1"/>
</dbReference>
<comment type="caution">
    <text evidence="8">The sequence shown here is derived from an EMBL/GenBank/DDBJ whole genome shotgun (WGS) entry which is preliminary data.</text>
</comment>
<dbReference type="GO" id="GO:0140664">
    <property type="term" value="F:ATP-dependent DNA damage sensor activity"/>
    <property type="evidence" value="ECO:0007669"/>
    <property type="project" value="InterPro"/>
</dbReference>
<dbReference type="eggNOG" id="KOG1979">
    <property type="taxonomic scope" value="Eukaryota"/>
</dbReference>
<keyword evidence="5" id="KW-0539">Nucleus</keyword>
<organism evidence="8 9">
    <name type="scientific">Serendipita indica (strain DSM 11827)</name>
    <name type="common">Root endophyte fungus</name>
    <name type="synonym">Piriformospora indica</name>
    <dbReference type="NCBI Taxonomy" id="1109443"/>
    <lineage>
        <taxon>Eukaryota</taxon>
        <taxon>Fungi</taxon>
        <taxon>Dikarya</taxon>
        <taxon>Basidiomycota</taxon>
        <taxon>Agaricomycotina</taxon>
        <taxon>Agaricomycetes</taxon>
        <taxon>Sebacinales</taxon>
        <taxon>Serendipitaceae</taxon>
        <taxon>Serendipita</taxon>
    </lineage>
</organism>
<evidence type="ECO:0000313" key="8">
    <source>
        <dbReference type="EMBL" id="CCA70092.1"/>
    </source>
</evidence>
<evidence type="ECO:0000256" key="5">
    <source>
        <dbReference type="ARBA" id="ARBA00023242"/>
    </source>
</evidence>
<evidence type="ECO:0000256" key="3">
    <source>
        <dbReference type="ARBA" id="ARBA00022763"/>
    </source>
</evidence>
<evidence type="ECO:0000256" key="4">
    <source>
        <dbReference type="ARBA" id="ARBA00023204"/>
    </source>
</evidence>
<feature type="domain" description="DNA mismatch repair protein S5" evidence="7">
    <location>
        <begin position="230"/>
        <end position="355"/>
    </location>
</feature>
<evidence type="ECO:0000256" key="6">
    <source>
        <dbReference type="SAM" id="MobiDB-lite"/>
    </source>
</evidence>
<keyword evidence="4" id="KW-0234">DNA repair</keyword>
<comment type="similarity">
    <text evidence="2">Belongs to the DNA mismatch repair MutL/HexB family.</text>
</comment>
<evidence type="ECO:0000256" key="2">
    <source>
        <dbReference type="ARBA" id="ARBA00006082"/>
    </source>
</evidence>
<evidence type="ECO:0000313" key="9">
    <source>
        <dbReference type="Proteomes" id="UP000007148"/>
    </source>
</evidence>
<dbReference type="Pfam" id="PF16413">
    <property type="entry name" value="Mlh1_C"/>
    <property type="match status" value="1"/>
</dbReference>
<dbReference type="Proteomes" id="UP000007148">
    <property type="component" value="Unassembled WGS sequence"/>
</dbReference>
<dbReference type="PROSITE" id="PS00058">
    <property type="entry name" value="DNA_MISMATCH_REPAIR_1"/>
    <property type="match status" value="1"/>
</dbReference>
<dbReference type="OrthoDB" id="10263226at2759"/>
<dbReference type="FunFam" id="3.30.565.10:FF:000109">
    <property type="entry name" value="Related to MLH1-DNA mismatch repair protein"/>
    <property type="match status" value="1"/>
</dbReference>
<dbReference type="InterPro" id="IPR020568">
    <property type="entry name" value="Ribosomal_Su5_D2-typ_SF"/>
</dbReference>
<dbReference type="Pfam" id="PF13589">
    <property type="entry name" value="HATPase_c_3"/>
    <property type="match status" value="1"/>
</dbReference>
<dbReference type="InterPro" id="IPR032189">
    <property type="entry name" value="Mlh1_C"/>
</dbReference>
<dbReference type="InterPro" id="IPR038973">
    <property type="entry name" value="MutL/Mlh/Pms-like"/>
</dbReference>
<evidence type="ECO:0000256" key="1">
    <source>
        <dbReference type="ARBA" id="ARBA00004123"/>
    </source>
</evidence>
<dbReference type="GO" id="GO:0030983">
    <property type="term" value="F:mismatched DNA binding"/>
    <property type="evidence" value="ECO:0007669"/>
    <property type="project" value="InterPro"/>
</dbReference>
<dbReference type="InterPro" id="IPR014762">
    <property type="entry name" value="DNA_mismatch_repair_CS"/>
</dbReference>
<gene>
    <name evidence="8" type="ORF">PIIN_04032</name>
</gene>
<dbReference type="PANTHER" id="PTHR10073:SF12">
    <property type="entry name" value="DNA MISMATCH REPAIR PROTEIN MLH1"/>
    <property type="match status" value="1"/>
</dbReference>
<dbReference type="GO" id="GO:0061982">
    <property type="term" value="P:meiosis I cell cycle process"/>
    <property type="evidence" value="ECO:0007669"/>
    <property type="project" value="UniProtKB-ARBA"/>
</dbReference>
<evidence type="ECO:0000259" key="7">
    <source>
        <dbReference type="SMART" id="SM01340"/>
    </source>
</evidence>
<dbReference type="InterPro" id="IPR036890">
    <property type="entry name" value="HATPase_C_sf"/>
</dbReference>
<dbReference type="Gene3D" id="3.30.230.10">
    <property type="match status" value="1"/>
</dbReference>
<dbReference type="GO" id="GO:0006298">
    <property type="term" value="P:mismatch repair"/>
    <property type="evidence" value="ECO:0007669"/>
    <property type="project" value="InterPro"/>
</dbReference>
<dbReference type="InParanoid" id="G4TFK4"/>
<dbReference type="Gene3D" id="3.30.565.10">
    <property type="entry name" value="Histidine kinase-like ATPase, C-terminal domain"/>
    <property type="match status" value="1"/>
</dbReference>
<dbReference type="GO" id="GO:0016887">
    <property type="term" value="F:ATP hydrolysis activity"/>
    <property type="evidence" value="ECO:0007669"/>
    <property type="project" value="InterPro"/>
</dbReference>
<comment type="subcellular location">
    <subcellularLocation>
        <location evidence="1">Nucleus</location>
    </subcellularLocation>
</comment>
<dbReference type="CDD" id="cd16926">
    <property type="entry name" value="HATPase_MutL-MLH-PMS-like"/>
    <property type="match status" value="1"/>
</dbReference>
<dbReference type="FunCoup" id="G4TFK4">
    <property type="interactions" value="360"/>
</dbReference>
<dbReference type="FunFam" id="3.30.230.10:FF:000014">
    <property type="entry name" value="DNA mismatch repair protein Mlh1"/>
    <property type="match status" value="1"/>
</dbReference>
<dbReference type="EMBL" id="CAFZ01000072">
    <property type="protein sequence ID" value="CCA70092.1"/>
    <property type="molecule type" value="Genomic_DNA"/>
</dbReference>
<dbReference type="SUPFAM" id="SSF55874">
    <property type="entry name" value="ATPase domain of HSP90 chaperone/DNA topoisomerase II/histidine kinase"/>
    <property type="match status" value="1"/>
</dbReference>
<dbReference type="OMA" id="ANYHVKK"/>
<protein>
    <submittedName>
        <fullName evidence="8">Related to DNA mismatch repair protein</fullName>
    </submittedName>
</protein>
<dbReference type="HOGENOM" id="CLU_004131_2_0_1"/>
<dbReference type="SUPFAM" id="SSF54211">
    <property type="entry name" value="Ribosomal protein S5 domain 2-like"/>
    <property type="match status" value="1"/>
</dbReference>
<dbReference type="STRING" id="1109443.G4TFK4"/>
<dbReference type="InterPro" id="IPR014721">
    <property type="entry name" value="Ribsml_uS5_D2-typ_fold_subgr"/>
</dbReference>
<dbReference type="InterPro" id="IPR013507">
    <property type="entry name" value="DNA_mismatch_S5_2-like"/>
</dbReference>
<dbReference type="Pfam" id="PF01119">
    <property type="entry name" value="DNA_mis_repair"/>
    <property type="match status" value="1"/>
</dbReference>
<proteinExistence type="inferred from homology"/>
<dbReference type="GO" id="GO:0005524">
    <property type="term" value="F:ATP binding"/>
    <property type="evidence" value="ECO:0007669"/>
    <property type="project" value="InterPro"/>
</dbReference>
<feature type="region of interest" description="Disordered" evidence="6">
    <location>
        <begin position="373"/>
        <end position="396"/>
    </location>
</feature>
<dbReference type="NCBIfam" id="TIGR00585">
    <property type="entry name" value="mutl"/>
    <property type="match status" value="1"/>
</dbReference>
<keyword evidence="3" id="KW-0227">DNA damage</keyword>
<sequence>MATNTQTPVIRRLEESLINRIAAGEIIHRPASALKELLENALDAGATSIKITVKDGGLKLLQIQDNGSGIRKADLPILCERFTTSKLTSFQDLSALTTYGFRGEALASISHVAHLSVVTKTKADSCAWRACYSDGVLAPPKPGLSVDPKPCAGNDGTLLTVEDLFYNTPTRLAALRSGADEYKRILDVVTNYAVHNPSIAFQCKKASCSLAGQAQTDVSTPGSATVLQAIALLYGASLSKELVHVKLDDQKAIDKDSSIWSAEAFASNPNHQSKRFTFLLFINHRLVDSSRIKRAMEAVYNGILPKGSAPFVYLSLLLDPKDVDANVHPTKREVHFLHEEAITEIIADQVQLAVTKQGTTRTFVTQTLLTGGTLDEAERRPNKRRKIDEEEEESTTEVVHIQPKKVYSHHKVRTSAQDQTLDQWIPVKDKESASASREKEKAMDELQIEQAPKIRAREIKESICRLSSVLALRDEVKKQKHVGMCEIIEKHTFVGVADFDQCLSLIQADTKLYLVNHASLAEELFYQLGLRQFGDFHRIKLEPPPPLRELIQLAVSADEAFHESGLDVDTGTNAITDILMARRDMLDEYFSLNIDAEGRLQEIPLLLRDYKPDLDKLPLLLMRLGPQVDWGSERGCFETLLRELAYFYAPDVPEHISQALAQLKLAEENADVQAVSEEVGAQGLTVRSEGEKAIRWQIQHVLFPTIRRYLVPSKALLTKDFVQVANLPDLYKVFERC</sequence>
<dbReference type="SMART" id="SM01340">
    <property type="entry name" value="DNA_mis_repair"/>
    <property type="match status" value="1"/>
</dbReference>
<keyword evidence="9" id="KW-1185">Reference proteome</keyword>